<dbReference type="GeneID" id="180394"/>
<reference evidence="12 13" key="1">
    <citation type="journal article" date="1998" name="Science">
        <title>Genome sequence of the nematode C. elegans: a platform for investigating biology.</title>
        <authorList>
            <consortium name="The C. elegans sequencing consortium"/>
            <person name="Sulson J.E."/>
            <person name="Waterston R."/>
        </authorList>
    </citation>
    <scope>NUCLEOTIDE SEQUENCE [LARGE SCALE GENOMIC DNA]</scope>
    <source>
        <strain evidence="12 13">Bristol N2</strain>
    </source>
</reference>
<feature type="domain" description="Homeobox" evidence="11">
    <location>
        <begin position="389"/>
        <end position="443"/>
    </location>
</feature>
<evidence type="ECO:0000256" key="5">
    <source>
        <dbReference type="ARBA" id="ARBA00004991"/>
    </source>
</evidence>
<evidence type="ECO:0000256" key="2">
    <source>
        <dbReference type="ARBA" id="ARBA00004127"/>
    </source>
</evidence>
<dbReference type="SMART" id="SM00389">
    <property type="entry name" value="HOX"/>
    <property type="match status" value="2"/>
</dbReference>
<dbReference type="eggNOG" id="KOG0598">
    <property type="taxonomic scope" value="Eukaryota"/>
</dbReference>
<protein>
    <submittedName>
        <fullName evidence="12">Homeobox domain-containing protein</fullName>
    </submittedName>
</protein>
<evidence type="ECO:0000313" key="14">
    <source>
        <dbReference type="WormBase" id="R04A9.5"/>
    </source>
</evidence>
<dbReference type="Bgee" id="WBGene00019864">
    <property type="expression patterns" value="Expressed in embryo and 3 other cell types or tissues"/>
</dbReference>
<dbReference type="GO" id="GO:0005634">
    <property type="term" value="C:nucleus"/>
    <property type="evidence" value="ECO:0007669"/>
    <property type="project" value="UniProtKB-SubCell"/>
</dbReference>
<dbReference type="SUPFAM" id="SSF46689">
    <property type="entry name" value="Homeodomain-like"/>
    <property type="match status" value="1"/>
</dbReference>
<proteinExistence type="predicted"/>
<comment type="subcellular location">
    <subcellularLocation>
        <location evidence="2">Endomembrane system</location>
        <topology evidence="2">Multi-pass membrane protein</topology>
    </subcellularLocation>
    <subcellularLocation>
        <location evidence="3">Endoplasmic reticulum membrane</location>
    </subcellularLocation>
    <subcellularLocation>
        <location evidence="1 9 10">Nucleus</location>
    </subcellularLocation>
</comment>
<dbReference type="InParanoid" id="Q86DC2"/>
<comment type="pathway">
    <text evidence="5">Sphingolipid metabolism.</text>
</comment>
<dbReference type="CDD" id="cd00086">
    <property type="entry name" value="homeodomain"/>
    <property type="match status" value="1"/>
</dbReference>
<feature type="DNA-binding region" description="Homeobox" evidence="9">
    <location>
        <begin position="391"/>
        <end position="444"/>
    </location>
</feature>
<dbReference type="EMBL" id="BX284606">
    <property type="protein sequence ID" value="CCD62914.1"/>
    <property type="molecule type" value="Genomic_DNA"/>
</dbReference>
<dbReference type="GO" id="GO:0046513">
    <property type="term" value="P:ceramide biosynthetic process"/>
    <property type="evidence" value="ECO:0007669"/>
    <property type="project" value="UniProtKB-ARBA"/>
</dbReference>
<dbReference type="GO" id="GO:0005789">
    <property type="term" value="C:endoplasmic reticulum membrane"/>
    <property type="evidence" value="ECO:0007669"/>
    <property type="project" value="UniProtKB-SubCell"/>
</dbReference>
<dbReference type="InterPro" id="IPR051000">
    <property type="entry name" value="Homeobox_DNA-bind_prot"/>
</dbReference>
<dbReference type="GO" id="GO:0030154">
    <property type="term" value="P:cell differentiation"/>
    <property type="evidence" value="ECO:0000318"/>
    <property type="project" value="GO_Central"/>
</dbReference>
<dbReference type="Gene3D" id="1.10.10.60">
    <property type="entry name" value="Homeodomain-like"/>
    <property type="match status" value="1"/>
</dbReference>
<dbReference type="UCSC" id="R04A9.5">
    <property type="organism name" value="c. elegans"/>
</dbReference>
<gene>
    <name evidence="12 14" type="primary">ceh-93</name>
    <name evidence="12" type="ORF">CELE_R04A9.5</name>
    <name evidence="14" type="ORF">R04A9.5</name>
</gene>
<dbReference type="STRING" id="6239.R04A9.5.1"/>
<keyword evidence="6 9" id="KW-0238">DNA-binding</keyword>
<evidence type="ECO:0000256" key="9">
    <source>
        <dbReference type="PROSITE-ProRule" id="PRU00108"/>
    </source>
</evidence>
<comment type="catalytic activity">
    <reaction evidence="8">
        <text>sphinganine + octadecanoyl-CoA = N-(octadecanoyl)-sphinganine + CoA + H(+)</text>
        <dbReference type="Rhea" id="RHEA:36547"/>
        <dbReference type="ChEBI" id="CHEBI:15378"/>
        <dbReference type="ChEBI" id="CHEBI:57287"/>
        <dbReference type="ChEBI" id="CHEBI:57394"/>
        <dbReference type="ChEBI" id="CHEBI:57817"/>
        <dbReference type="ChEBI" id="CHEBI:67033"/>
    </reaction>
    <physiologicalReaction direction="left-to-right" evidence="8">
        <dbReference type="Rhea" id="RHEA:36548"/>
    </physiologicalReaction>
</comment>
<sequence length="508" mass="59096">MNRSNEFEWKIPKLEEPENIQDVNLFEETEPEKFTKGYIKEELPDKICSTVRKVIKIPRSALEKVGVRLHDDEQKPTHLLSDDIKTEPIEEATHVNVIQTPSWKPKFQCISDLLKDDTTDFDCEMSLGSSVLFDRPDSSLPIKKICPGFPKKVGSIPSNKRIMSESQVRRELNASFARNCHPTAIGMQKLSERCGIRYKTIFDNFETIRKDGKIECETNDACCRIREFLSRETDTTSYIEITNEVQTVLEDEIELHLLSRKRFTLGYVHVIMEKTDLAPSYIRAQYENWRRKLSTKDRGSWKIGDSEAENSVLSAEVSKQLEEAFLQRTNNREDKTLRPKDIKALSTQLEINEKEIENWIAKKTEATSGSNSTEQQQKHNILRIFASCRRRLPKLNIEGLNKYFAKNNKPGVRQREKIAKKLGLSERQVRNYFNKKRITERKLKVWKDAPKDFLTLSKQTVDEMMKIAEERRKPNDEYIQIANRLGVSHITLCSFIDWQKSIYAGKAK</sequence>
<dbReference type="GO" id="GO:0050291">
    <property type="term" value="F:sphingosine N-acyltransferase activity"/>
    <property type="evidence" value="ECO:0007669"/>
    <property type="project" value="UniProtKB-ARBA"/>
</dbReference>
<dbReference type="KEGG" id="cel:CELE_R04A9.5"/>
<keyword evidence="13" id="KW-1185">Reference proteome</keyword>
<organism evidence="12 13">
    <name type="scientific">Caenorhabditis elegans</name>
    <dbReference type="NCBI Taxonomy" id="6239"/>
    <lineage>
        <taxon>Eukaryota</taxon>
        <taxon>Metazoa</taxon>
        <taxon>Ecdysozoa</taxon>
        <taxon>Nematoda</taxon>
        <taxon>Chromadorea</taxon>
        <taxon>Rhabditida</taxon>
        <taxon>Rhabditina</taxon>
        <taxon>Rhabditomorpha</taxon>
        <taxon>Rhabditoidea</taxon>
        <taxon>Rhabditidae</taxon>
        <taxon>Peloderinae</taxon>
        <taxon>Caenorhabditis</taxon>
    </lineage>
</organism>
<dbReference type="OMA" id="TKQIKCE"/>
<dbReference type="CTD" id="180394"/>
<evidence type="ECO:0000256" key="10">
    <source>
        <dbReference type="RuleBase" id="RU000682"/>
    </source>
</evidence>
<dbReference type="PROSITE" id="PS50071">
    <property type="entry name" value="HOMEOBOX_2"/>
    <property type="match status" value="1"/>
</dbReference>
<evidence type="ECO:0000256" key="1">
    <source>
        <dbReference type="ARBA" id="ARBA00004123"/>
    </source>
</evidence>
<dbReference type="Pfam" id="PF17943">
    <property type="entry name" value="HOCHOB"/>
    <property type="match status" value="1"/>
</dbReference>
<evidence type="ECO:0000259" key="11">
    <source>
        <dbReference type="PROSITE" id="PS50071"/>
    </source>
</evidence>
<keyword evidence="7 9" id="KW-0371">Homeobox</keyword>
<accession>Q86DC2</accession>
<dbReference type="OrthoDB" id="5876178at2759"/>
<dbReference type="InterPro" id="IPR001356">
    <property type="entry name" value="HD"/>
</dbReference>
<dbReference type="FunFam" id="1.10.10.60:FF:000020">
    <property type="entry name" value="Ceramide synthase 5"/>
    <property type="match status" value="1"/>
</dbReference>
<comment type="pathway">
    <text evidence="4">Lipid metabolism; sphingolipid metabolism.</text>
</comment>
<evidence type="ECO:0000313" key="12">
    <source>
        <dbReference type="EMBL" id="CCD62914.1"/>
    </source>
</evidence>
<keyword evidence="9 10" id="KW-0539">Nucleus</keyword>
<evidence type="ECO:0000256" key="3">
    <source>
        <dbReference type="ARBA" id="ARBA00004586"/>
    </source>
</evidence>
<dbReference type="PANTHER" id="PTHR24324">
    <property type="entry name" value="HOMEOBOX PROTEIN HHEX"/>
    <property type="match status" value="1"/>
</dbReference>
<dbReference type="WormBase" id="R04A9.5">
    <property type="protein sequence ID" value="CE45204"/>
    <property type="gene ID" value="WBGene00019864"/>
    <property type="gene designation" value="ceh-93"/>
</dbReference>
<evidence type="ECO:0000256" key="6">
    <source>
        <dbReference type="ARBA" id="ARBA00023125"/>
    </source>
</evidence>
<dbReference type="FunCoup" id="Q86DC2">
    <property type="interactions" value="1018"/>
</dbReference>
<dbReference type="AlphaFoldDB" id="Q86DC2"/>
<evidence type="ECO:0000313" key="13">
    <source>
        <dbReference type="Proteomes" id="UP000001940"/>
    </source>
</evidence>
<evidence type="ECO:0000256" key="7">
    <source>
        <dbReference type="ARBA" id="ARBA00023155"/>
    </source>
</evidence>
<dbReference type="GO" id="GO:0000978">
    <property type="term" value="F:RNA polymerase II cis-regulatory region sequence-specific DNA binding"/>
    <property type="evidence" value="ECO:0000318"/>
    <property type="project" value="GO_Central"/>
</dbReference>
<dbReference type="AGR" id="WB:WBGene00019864"/>
<dbReference type="InterPro" id="IPR040960">
    <property type="entry name" value="HOCHOB"/>
</dbReference>
<dbReference type="RefSeq" id="NP_508095.5">
    <property type="nucleotide sequence ID" value="NM_075694.10"/>
</dbReference>
<name>Q86DC2_CAEEL</name>
<dbReference type="Proteomes" id="UP000001940">
    <property type="component" value="Chromosome X"/>
</dbReference>
<evidence type="ECO:0000256" key="4">
    <source>
        <dbReference type="ARBA" id="ARBA00004760"/>
    </source>
</evidence>
<dbReference type="PaxDb" id="6239-R04A9.5"/>
<dbReference type="Pfam" id="PF00046">
    <property type="entry name" value="Homeodomain"/>
    <property type="match status" value="1"/>
</dbReference>
<dbReference type="GO" id="GO:0006357">
    <property type="term" value="P:regulation of transcription by RNA polymerase II"/>
    <property type="evidence" value="ECO:0000318"/>
    <property type="project" value="GO_Central"/>
</dbReference>
<dbReference type="InterPro" id="IPR009057">
    <property type="entry name" value="Homeodomain-like_sf"/>
</dbReference>
<dbReference type="HOGENOM" id="CLU_032345_0_0_1"/>
<dbReference type="SMR" id="Q86DC2"/>
<evidence type="ECO:0000256" key="8">
    <source>
        <dbReference type="ARBA" id="ARBA00049036"/>
    </source>
</evidence>
<dbReference type="PANTHER" id="PTHR24324:SF9">
    <property type="entry name" value="HOMEOBOX DOMAIN-CONTAINING PROTEIN"/>
    <property type="match status" value="1"/>
</dbReference>